<dbReference type="Proteomes" id="UP000628736">
    <property type="component" value="Unassembled WGS sequence"/>
</dbReference>
<feature type="domain" description="Galactokinase N-terminal" evidence="6">
    <location>
        <begin position="46"/>
        <end position="97"/>
    </location>
</feature>
<keyword evidence="3" id="KW-0418">Kinase</keyword>
<evidence type="ECO:0000256" key="3">
    <source>
        <dbReference type="ARBA" id="ARBA00022777"/>
    </source>
</evidence>
<dbReference type="PANTHER" id="PTHR10457:SF7">
    <property type="entry name" value="GALACTOKINASE-RELATED"/>
    <property type="match status" value="1"/>
</dbReference>
<keyword evidence="4" id="KW-0067">ATP-binding</keyword>
<dbReference type="GO" id="GO:0006012">
    <property type="term" value="P:galactose metabolic process"/>
    <property type="evidence" value="ECO:0007669"/>
    <property type="project" value="TreeGrafter"/>
</dbReference>
<dbReference type="SUPFAM" id="SSF55060">
    <property type="entry name" value="GHMP Kinase, C-terminal domain"/>
    <property type="match status" value="1"/>
</dbReference>
<dbReference type="Pfam" id="PF10509">
    <property type="entry name" value="GalKase_gal_bdg"/>
    <property type="match status" value="1"/>
</dbReference>
<sequence length="433" mass="46067">MNSCAKLLQELTAGTHDEVLAALYALDGTQASLDRAQERAAQVVRSFAEIFTPEEHASVALFSGPGRTEIGGNHTDHQHGHVLCGSVDLDMLACAAPNGKEVIRIHSQGYPTLEVELSSLLPRERERNTSAALVRGVAAKAAELGYPLSGFDAYVTSNVLSGSGLSSSAAYEVLVGNILNHFCCGGALDPIQIAKIGQYAENVYFGKPCGLMDQMGSSVGGAVAIDFADPSAPLVKKVKYDFTRSGHALCIVDTGSSHGDLTDDYADITREMGAVAAHFNKRFLRDVPEADFRAAIPSLRVRCGDRAVLRAIHYYEDDRRAVQEGEALERGDFARFLELVNASGLSSAVHLQNTWSISDPSQQAIPLALAAGQELLEGTGAIRVHGGGFAGTIQAFVPNDRLEAFRSGMEALLGRGKCHILHIRPQGGTVVIG</sequence>
<dbReference type="InterPro" id="IPR006206">
    <property type="entry name" value="Mevalonate/galactokinase"/>
</dbReference>
<evidence type="ECO:0000259" key="5">
    <source>
        <dbReference type="Pfam" id="PF00288"/>
    </source>
</evidence>
<dbReference type="PANTHER" id="PTHR10457">
    <property type="entry name" value="MEVALONATE KINASE/GALACTOKINASE"/>
    <property type="match status" value="1"/>
</dbReference>
<reference evidence="7" key="1">
    <citation type="submission" date="2020-08" db="EMBL/GenBank/DDBJ databases">
        <title>Genome public.</title>
        <authorList>
            <person name="Liu C."/>
            <person name="Sun Q."/>
        </authorList>
    </citation>
    <scope>NUCLEOTIDE SEQUENCE</scope>
    <source>
        <strain evidence="7">NSJ-23</strain>
    </source>
</reference>
<dbReference type="InterPro" id="IPR019539">
    <property type="entry name" value="GalKase_N"/>
</dbReference>
<keyword evidence="8" id="KW-1185">Reference proteome</keyword>
<evidence type="ECO:0000313" key="7">
    <source>
        <dbReference type="EMBL" id="MBC5721665.1"/>
    </source>
</evidence>
<dbReference type="InterPro" id="IPR036554">
    <property type="entry name" value="GHMP_kinase_C_sf"/>
</dbReference>
<evidence type="ECO:0000313" key="8">
    <source>
        <dbReference type="Proteomes" id="UP000628736"/>
    </source>
</evidence>
<gene>
    <name evidence="7" type="ORF">H8S11_02355</name>
</gene>
<keyword evidence="2" id="KW-0547">Nucleotide-binding</keyword>
<dbReference type="Pfam" id="PF00288">
    <property type="entry name" value="GHMP_kinases_N"/>
    <property type="match status" value="1"/>
</dbReference>
<dbReference type="GO" id="GO:0005524">
    <property type="term" value="F:ATP binding"/>
    <property type="evidence" value="ECO:0007669"/>
    <property type="project" value="UniProtKB-KW"/>
</dbReference>
<dbReference type="RefSeq" id="WP_186852045.1">
    <property type="nucleotide sequence ID" value="NZ_JACOPO010000001.1"/>
</dbReference>
<dbReference type="PRINTS" id="PR00959">
    <property type="entry name" value="MEVGALKINASE"/>
</dbReference>
<evidence type="ECO:0000256" key="2">
    <source>
        <dbReference type="ARBA" id="ARBA00022741"/>
    </source>
</evidence>
<comment type="caution">
    <text evidence="7">The sequence shown here is derived from an EMBL/GenBank/DDBJ whole genome shotgun (WGS) entry which is preliminary data.</text>
</comment>
<dbReference type="InterPro" id="IPR006204">
    <property type="entry name" value="GHMP_kinase_N_dom"/>
</dbReference>
<dbReference type="EMBL" id="JACOPO010000001">
    <property type="protein sequence ID" value="MBC5721665.1"/>
    <property type="molecule type" value="Genomic_DNA"/>
</dbReference>
<dbReference type="InterPro" id="IPR020568">
    <property type="entry name" value="Ribosomal_Su5_D2-typ_SF"/>
</dbReference>
<dbReference type="GO" id="GO:0004335">
    <property type="term" value="F:galactokinase activity"/>
    <property type="evidence" value="ECO:0007669"/>
    <property type="project" value="TreeGrafter"/>
</dbReference>
<dbReference type="Gene3D" id="3.30.230.10">
    <property type="match status" value="1"/>
</dbReference>
<name>A0A8J6J709_9FIRM</name>
<protein>
    <submittedName>
        <fullName evidence="7">Galactokinase</fullName>
    </submittedName>
</protein>
<evidence type="ECO:0000259" key="6">
    <source>
        <dbReference type="Pfam" id="PF10509"/>
    </source>
</evidence>
<feature type="domain" description="GHMP kinase N-terminal" evidence="5">
    <location>
        <begin position="134"/>
        <end position="221"/>
    </location>
</feature>
<dbReference type="SUPFAM" id="SSF54211">
    <property type="entry name" value="Ribosomal protein S5 domain 2-like"/>
    <property type="match status" value="1"/>
</dbReference>
<dbReference type="AlphaFoldDB" id="A0A8J6J709"/>
<evidence type="ECO:0000256" key="4">
    <source>
        <dbReference type="ARBA" id="ARBA00022840"/>
    </source>
</evidence>
<accession>A0A8J6J709</accession>
<dbReference type="InterPro" id="IPR014721">
    <property type="entry name" value="Ribsml_uS5_D2-typ_fold_subgr"/>
</dbReference>
<keyword evidence="3" id="KW-0808">Transferase</keyword>
<proteinExistence type="inferred from homology"/>
<evidence type="ECO:0000256" key="1">
    <source>
        <dbReference type="ARBA" id="ARBA00006566"/>
    </source>
</evidence>
<dbReference type="Gene3D" id="3.30.70.890">
    <property type="entry name" value="GHMP kinase, C-terminal domain"/>
    <property type="match status" value="1"/>
</dbReference>
<dbReference type="GO" id="GO:0005829">
    <property type="term" value="C:cytosol"/>
    <property type="evidence" value="ECO:0007669"/>
    <property type="project" value="TreeGrafter"/>
</dbReference>
<organism evidence="7 8">
    <name type="scientific">Flintibacter hominis</name>
    <dbReference type="NCBI Taxonomy" id="2763048"/>
    <lineage>
        <taxon>Bacteria</taxon>
        <taxon>Bacillati</taxon>
        <taxon>Bacillota</taxon>
        <taxon>Clostridia</taxon>
        <taxon>Eubacteriales</taxon>
        <taxon>Flintibacter</taxon>
    </lineage>
</organism>
<comment type="similarity">
    <text evidence="1">Belongs to the GHMP kinase family. GalK subfamily.</text>
</comment>
<dbReference type="PIRSF" id="PIRSF000530">
    <property type="entry name" value="Galactokinase"/>
    <property type="match status" value="1"/>
</dbReference>